<dbReference type="GO" id="GO:0016020">
    <property type="term" value="C:membrane"/>
    <property type="evidence" value="ECO:0007669"/>
    <property type="project" value="InterPro"/>
</dbReference>
<dbReference type="InterPro" id="IPR005467">
    <property type="entry name" value="His_kinase_dom"/>
</dbReference>
<dbReference type="Proteomes" id="UP000321234">
    <property type="component" value="Unassembled WGS sequence"/>
</dbReference>
<accession>A0A5C8ZGS1</accession>
<feature type="domain" description="Histidine kinase" evidence="6">
    <location>
        <begin position="301"/>
        <end position="395"/>
    </location>
</feature>
<dbReference type="InterPro" id="IPR011712">
    <property type="entry name" value="Sig_transdc_His_kin_sub3_dim/P"/>
</dbReference>
<keyword evidence="4" id="KW-0175">Coiled coil</keyword>
<name>A0A5C8ZGS1_9ACTN</name>
<dbReference type="EMBL" id="VKAC01000003">
    <property type="protein sequence ID" value="TXR57122.1"/>
    <property type="molecule type" value="Genomic_DNA"/>
</dbReference>
<dbReference type="InterPro" id="IPR003594">
    <property type="entry name" value="HATPase_dom"/>
</dbReference>
<dbReference type="Pfam" id="PF02518">
    <property type="entry name" value="HATPase_c"/>
    <property type="match status" value="1"/>
</dbReference>
<dbReference type="Gene3D" id="1.20.5.1930">
    <property type="match status" value="1"/>
</dbReference>
<dbReference type="InterPro" id="IPR017205">
    <property type="entry name" value="Sig_transdc_His_kinase_ChrS"/>
</dbReference>
<comment type="caution">
    <text evidence="7">The sequence shown here is derived from an EMBL/GenBank/DDBJ whole genome shotgun (WGS) entry which is preliminary data.</text>
</comment>
<evidence type="ECO:0000259" key="6">
    <source>
        <dbReference type="PROSITE" id="PS50109"/>
    </source>
</evidence>
<keyword evidence="2 7" id="KW-0418">Kinase</keyword>
<evidence type="ECO:0000256" key="4">
    <source>
        <dbReference type="SAM" id="Coils"/>
    </source>
</evidence>
<evidence type="ECO:0000313" key="7">
    <source>
        <dbReference type="EMBL" id="TXR57122.1"/>
    </source>
</evidence>
<feature type="transmembrane region" description="Helical" evidence="5">
    <location>
        <begin position="39"/>
        <end position="57"/>
    </location>
</feature>
<proteinExistence type="predicted"/>
<evidence type="ECO:0000256" key="5">
    <source>
        <dbReference type="SAM" id="Phobius"/>
    </source>
</evidence>
<dbReference type="PIRSF" id="PIRSF037434">
    <property type="entry name" value="STHK_ChrS"/>
    <property type="match status" value="1"/>
</dbReference>
<evidence type="ECO:0000256" key="3">
    <source>
        <dbReference type="ARBA" id="ARBA00023012"/>
    </source>
</evidence>
<dbReference type="PANTHER" id="PTHR24421:SF61">
    <property type="entry name" value="OXYGEN SENSOR HISTIDINE KINASE NREB"/>
    <property type="match status" value="1"/>
</dbReference>
<dbReference type="OrthoDB" id="227596at2"/>
<evidence type="ECO:0000313" key="8">
    <source>
        <dbReference type="Proteomes" id="UP000321234"/>
    </source>
</evidence>
<dbReference type="InterPro" id="IPR050482">
    <property type="entry name" value="Sensor_HK_TwoCompSys"/>
</dbReference>
<dbReference type="CDD" id="cd16917">
    <property type="entry name" value="HATPase_UhpB-NarQ-NarX-like"/>
    <property type="match status" value="1"/>
</dbReference>
<evidence type="ECO:0000256" key="2">
    <source>
        <dbReference type="ARBA" id="ARBA00022777"/>
    </source>
</evidence>
<dbReference type="GO" id="GO:0046983">
    <property type="term" value="F:protein dimerization activity"/>
    <property type="evidence" value="ECO:0007669"/>
    <property type="project" value="InterPro"/>
</dbReference>
<keyword evidence="5" id="KW-0812">Transmembrane</keyword>
<keyword evidence="5" id="KW-0472">Membrane</keyword>
<feature type="transmembrane region" description="Helical" evidence="5">
    <location>
        <begin position="12"/>
        <end position="33"/>
    </location>
</feature>
<keyword evidence="5" id="KW-1133">Transmembrane helix</keyword>
<dbReference type="SMART" id="SM00387">
    <property type="entry name" value="HATPase_c"/>
    <property type="match status" value="1"/>
</dbReference>
<reference evidence="7 8" key="1">
    <citation type="submission" date="2019-07" db="EMBL/GenBank/DDBJ databases">
        <title>Quadrisphaera sp. strain DD2A genome sequencing and assembly.</title>
        <authorList>
            <person name="Kim I."/>
        </authorList>
    </citation>
    <scope>NUCLEOTIDE SEQUENCE [LARGE SCALE GENOMIC DNA]</scope>
    <source>
        <strain evidence="7 8">DD2A</strain>
    </source>
</reference>
<feature type="transmembrane region" description="Helical" evidence="5">
    <location>
        <begin position="69"/>
        <end position="96"/>
    </location>
</feature>
<feature type="coiled-coil region" evidence="4">
    <location>
        <begin position="153"/>
        <end position="180"/>
    </location>
</feature>
<dbReference type="GO" id="GO:0000155">
    <property type="term" value="F:phosphorelay sensor kinase activity"/>
    <property type="evidence" value="ECO:0007669"/>
    <property type="project" value="InterPro"/>
</dbReference>
<keyword evidence="1" id="KW-0808">Transferase</keyword>
<dbReference type="Gene3D" id="3.30.565.10">
    <property type="entry name" value="Histidine kinase-like ATPase, C-terminal domain"/>
    <property type="match status" value="1"/>
</dbReference>
<dbReference type="SUPFAM" id="SSF55874">
    <property type="entry name" value="ATPase domain of HSP90 chaperone/DNA topoisomerase II/histidine kinase"/>
    <property type="match status" value="1"/>
</dbReference>
<protein>
    <submittedName>
        <fullName evidence="7">Sensor histidine kinase</fullName>
    </submittedName>
</protein>
<dbReference type="PROSITE" id="PS50109">
    <property type="entry name" value="HIS_KIN"/>
    <property type="match status" value="1"/>
</dbReference>
<dbReference type="PANTHER" id="PTHR24421">
    <property type="entry name" value="NITRATE/NITRITE SENSOR PROTEIN NARX-RELATED"/>
    <property type="match status" value="1"/>
</dbReference>
<evidence type="ECO:0000256" key="1">
    <source>
        <dbReference type="ARBA" id="ARBA00022679"/>
    </source>
</evidence>
<keyword evidence="8" id="KW-1185">Reference proteome</keyword>
<dbReference type="AlphaFoldDB" id="A0A5C8ZGS1"/>
<organism evidence="7 8">
    <name type="scientific">Quadrisphaera setariae</name>
    <dbReference type="NCBI Taxonomy" id="2593304"/>
    <lineage>
        <taxon>Bacteria</taxon>
        <taxon>Bacillati</taxon>
        <taxon>Actinomycetota</taxon>
        <taxon>Actinomycetes</taxon>
        <taxon>Kineosporiales</taxon>
        <taxon>Kineosporiaceae</taxon>
        <taxon>Quadrisphaera</taxon>
    </lineage>
</organism>
<sequence>MHRDASTPDFLGLRAALHVLVVAVTALVVVRAAPPDRWTVVPLAALLLAVYAAGGLAGRRRTPGRARAWLAALTASWLALVAVSPLAGYLVFPLYFLYLHLLPRRWGAAAVVAATAAAATATLRGGGLTVGGVVGPAVAAGVALAVDLGYRVLAREAAERERLLAELVAARAELAASERAAGALAERARIARDLHDTVAQGLSSIQLLLHVAERADPGAAGVPHVRLARDTAAASLAEARALIAELAPPPLAGQGLRAALRRLADTQWSRPGFAVDVVGPDRDADGGAEDGEPPVQVATALLRIAQGAVANAVQHSGAARVEVRLQRLPGATRLAVVDDGCGFDPAAVAERTASGAGHFGLRAVRERVEQLGGVLEVRTGEGRGTAVEVELPDAPAVSLPLATTGAGVPA</sequence>
<feature type="transmembrane region" description="Helical" evidence="5">
    <location>
        <begin position="133"/>
        <end position="153"/>
    </location>
</feature>
<keyword evidence="3" id="KW-0902">Two-component regulatory system</keyword>
<gene>
    <name evidence="7" type="ORF">FMM08_06565</name>
</gene>
<dbReference type="RefSeq" id="WP_147925542.1">
    <property type="nucleotide sequence ID" value="NZ_VKAC01000003.1"/>
</dbReference>
<dbReference type="InterPro" id="IPR036890">
    <property type="entry name" value="HATPase_C_sf"/>
</dbReference>
<dbReference type="Pfam" id="PF07730">
    <property type="entry name" value="HisKA_3"/>
    <property type="match status" value="1"/>
</dbReference>